<keyword evidence="2" id="KW-1185">Reference proteome</keyword>
<proteinExistence type="predicted"/>
<evidence type="ECO:0000313" key="1">
    <source>
        <dbReference type="EMBL" id="OOZ41011.1"/>
    </source>
</evidence>
<gene>
    <name evidence="1" type="ORF">BOW53_05675</name>
</gene>
<sequence>MFDAVVQLRNAAANMLILLMAWCGGVAAAAEPLLAPPTPFAVEIEIKRGELPPLPTPFPVTMTLIRAVLPTAPAPFPVTLKLKRAPLPKSPEPFPVTVTITAAKLPKPFEVSITLKRTEEGGGISSLIGTWQCSGSGSPLVLKIPSMKKSAKLTANYRHAHGGRPASEELLIESLSETSAKGSYTYRDSNPRIGPTGARGVWTGSWSISVSGDAVLLTRSDDASGWSGSYKCTR</sequence>
<comment type="caution">
    <text evidence="1">The sequence shown here is derived from an EMBL/GenBank/DDBJ whole genome shotgun (WGS) entry which is preliminary data.</text>
</comment>
<name>A0A1T2L7E9_9GAMM</name>
<organism evidence="1 2">
    <name type="scientific">Solemya pervernicosa gill symbiont</name>
    <dbReference type="NCBI Taxonomy" id="642797"/>
    <lineage>
        <taxon>Bacteria</taxon>
        <taxon>Pseudomonadati</taxon>
        <taxon>Pseudomonadota</taxon>
        <taxon>Gammaproteobacteria</taxon>
        <taxon>sulfur-oxidizing symbionts</taxon>
    </lineage>
</organism>
<reference evidence="1 2" key="1">
    <citation type="submission" date="2016-11" db="EMBL/GenBank/DDBJ databases">
        <title>Mixed transmission modes and dynamic genome evolution in an obligate animal-bacterial symbiosis.</title>
        <authorList>
            <person name="Russell S.L."/>
            <person name="Corbett-Detig R.B."/>
            <person name="Cavanaugh C.M."/>
        </authorList>
    </citation>
    <scope>NUCLEOTIDE SEQUENCE [LARGE SCALE GENOMIC DNA]</scope>
    <source>
        <strain evidence="1">Sveles-Q1</strain>
    </source>
</reference>
<dbReference type="AlphaFoldDB" id="A0A1T2L7E9"/>
<protein>
    <submittedName>
        <fullName evidence="1">Uncharacterized protein</fullName>
    </submittedName>
</protein>
<dbReference type="Proteomes" id="UP000191110">
    <property type="component" value="Unassembled WGS sequence"/>
</dbReference>
<evidence type="ECO:0000313" key="2">
    <source>
        <dbReference type="Proteomes" id="UP000191110"/>
    </source>
</evidence>
<accession>A0A1T2L7E9</accession>
<dbReference type="EMBL" id="MPRL01000015">
    <property type="protein sequence ID" value="OOZ41011.1"/>
    <property type="molecule type" value="Genomic_DNA"/>
</dbReference>